<dbReference type="Pfam" id="PF25680">
    <property type="entry name" value="Mom"/>
    <property type="match status" value="1"/>
</dbReference>
<accession>A0A0F9UC39</accession>
<name>A0A0F9UC39_9ZZZZ</name>
<reference evidence="1" key="1">
    <citation type="journal article" date="2015" name="Nature">
        <title>Complex archaea that bridge the gap between prokaryotes and eukaryotes.</title>
        <authorList>
            <person name="Spang A."/>
            <person name="Saw J.H."/>
            <person name="Jorgensen S.L."/>
            <person name="Zaremba-Niedzwiedzka K."/>
            <person name="Martijn J."/>
            <person name="Lind A.E."/>
            <person name="van Eijk R."/>
            <person name="Schleper C."/>
            <person name="Guy L."/>
            <person name="Ettema T.J."/>
        </authorList>
    </citation>
    <scope>NUCLEOTIDE SEQUENCE</scope>
</reference>
<evidence type="ECO:0000313" key="1">
    <source>
        <dbReference type="EMBL" id="KKN58791.1"/>
    </source>
</evidence>
<dbReference type="EMBL" id="LAZR01000748">
    <property type="protein sequence ID" value="KKN58791.1"/>
    <property type="molecule type" value="Genomic_DNA"/>
</dbReference>
<gene>
    <name evidence="1" type="ORF">LCGC14_0548860</name>
</gene>
<sequence>MMMIFKKPDILSTIDDKFFDIAKVISITYQDTKPWILDKHYANRMPNVKYSFGLLFKSQIIGICTFGIPGSPFLCKGICGIEYKDNVLELNRLVINDGVPRNSASFLVANSIKQLPPKSILVSYADTKMGHIGYVYQATNWIYTGCTKERTDIYAGDGKHSRHHLGDKSNRQQRSAKHRYVYFHKCPKEIKNNLRYPVLSYPKGETRRYKTPKIATQQMLF</sequence>
<dbReference type="InterPro" id="IPR057895">
    <property type="entry name" value="Mom"/>
</dbReference>
<organism evidence="1">
    <name type="scientific">marine sediment metagenome</name>
    <dbReference type="NCBI Taxonomy" id="412755"/>
    <lineage>
        <taxon>unclassified sequences</taxon>
        <taxon>metagenomes</taxon>
        <taxon>ecological metagenomes</taxon>
    </lineage>
</organism>
<comment type="caution">
    <text evidence="1">The sequence shown here is derived from an EMBL/GenBank/DDBJ whole genome shotgun (WGS) entry which is preliminary data.</text>
</comment>
<dbReference type="AlphaFoldDB" id="A0A0F9UC39"/>
<proteinExistence type="predicted"/>
<protein>
    <submittedName>
        <fullName evidence="1">Uncharacterized protein</fullName>
    </submittedName>
</protein>